<comment type="caution">
    <text evidence="1">The sequence shown here is derived from an EMBL/GenBank/DDBJ whole genome shotgun (WGS) entry which is preliminary data.</text>
</comment>
<organism evidence="1 2">
    <name type="scientific">Methylobacterium iners</name>
    <dbReference type="NCBI Taxonomy" id="418707"/>
    <lineage>
        <taxon>Bacteria</taxon>
        <taxon>Pseudomonadati</taxon>
        <taxon>Pseudomonadota</taxon>
        <taxon>Alphaproteobacteria</taxon>
        <taxon>Hyphomicrobiales</taxon>
        <taxon>Methylobacteriaceae</taxon>
        <taxon>Methylobacterium</taxon>
    </lineage>
</organism>
<name>A0ABQ4RRV8_9HYPH</name>
<reference evidence="1" key="1">
    <citation type="journal article" date="2021" name="Front. Microbiol.">
        <title>Comprehensive Comparative Genomics and Phenotyping of Methylobacterium Species.</title>
        <authorList>
            <person name="Alessa O."/>
            <person name="Ogura Y."/>
            <person name="Fujitani Y."/>
            <person name="Takami H."/>
            <person name="Hayashi T."/>
            <person name="Sahin N."/>
            <person name="Tani A."/>
        </authorList>
    </citation>
    <scope>NUCLEOTIDE SEQUENCE</scope>
    <source>
        <strain evidence="1">DSM 19015</strain>
    </source>
</reference>
<sequence>MPPFKPTHVSHKLVEAYPLVELQKRDDGRHIAIVDVGGYRSPIEVPANITARGEPEPGSMLVRYEPDEAHPEGYIAFSPRGPFEGGYRPTGADLVDSLFGILRETLTKLGPSREASVTMTNLDTARLWAGKIPRLGR</sequence>
<dbReference type="RefSeq" id="WP_238241964.1">
    <property type="nucleotide sequence ID" value="NZ_BPQP01000001.1"/>
</dbReference>
<reference evidence="1" key="2">
    <citation type="submission" date="2021-08" db="EMBL/GenBank/DDBJ databases">
        <authorList>
            <person name="Tani A."/>
            <person name="Ola A."/>
            <person name="Ogura Y."/>
            <person name="Katsura K."/>
            <person name="Hayashi T."/>
        </authorList>
    </citation>
    <scope>NUCLEOTIDE SEQUENCE</scope>
    <source>
        <strain evidence="1">DSM 19015</strain>
    </source>
</reference>
<protein>
    <submittedName>
        <fullName evidence="1">Uncharacterized protein</fullName>
    </submittedName>
</protein>
<proteinExistence type="predicted"/>
<evidence type="ECO:0000313" key="1">
    <source>
        <dbReference type="EMBL" id="GJD92893.1"/>
    </source>
</evidence>
<keyword evidence="2" id="KW-1185">Reference proteome</keyword>
<gene>
    <name evidence="1" type="ORF">OCOJLMKI_0076</name>
</gene>
<dbReference type="Proteomes" id="UP001055125">
    <property type="component" value="Unassembled WGS sequence"/>
</dbReference>
<dbReference type="EMBL" id="BPQP01000001">
    <property type="protein sequence ID" value="GJD92893.1"/>
    <property type="molecule type" value="Genomic_DNA"/>
</dbReference>
<accession>A0ABQ4RRV8</accession>
<evidence type="ECO:0000313" key="2">
    <source>
        <dbReference type="Proteomes" id="UP001055125"/>
    </source>
</evidence>